<evidence type="ECO:0000256" key="3">
    <source>
        <dbReference type="ARBA" id="ARBA00022729"/>
    </source>
</evidence>
<evidence type="ECO:0000259" key="5">
    <source>
        <dbReference type="Pfam" id="PF13473"/>
    </source>
</evidence>
<dbReference type="PANTHER" id="PTHR39192">
    <property type="entry name" value="IRON UPTAKE SYSTEM COMPONENT EFEO"/>
    <property type="match status" value="1"/>
</dbReference>
<evidence type="ECO:0000313" key="6">
    <source>
        <dbReference type="EMBL" id="MFD2420234.1"/>
    </source>
</evidence>
<dbReference type="NCBIfam" id="NF007697">
    <property type="entry name" value="PRK10378.1"/>
    <property type="match status" value="1"/>
</dbReference>
<dbReference type="PANTHER" id="PTHR39192:SF1">
    <property type="entry name" value="IRON UPTAKE SYSTEM COMPONENT EFEO"/>
    <property type="match status" value="1"/>
</dbReference>
<proteinExistence type="inferred from homology"/>
<dbReference type="InterPro" id="IPR034981">
    <property type="entry name" value="Imelysin-like_EfeO/Algp7"/>
</dbReference>
<evidence type="ECO:0000259" key="4">
    <source>
        <dbReference type="Pfam" id="PF09375"/>
    </source>
</evidence>
<organism evidence="6 7">
    <name type="scientific">Amycolatopsis pigmentata</name>
    <dbReference type="NCBI Taxonomy" id="450801"/>
    <lineage>
        <taxon>Bacteria</taxon>
        <taxon>Bacillati</taxon>
        <taxon>Actinomycetota</taxon>
        <taxon>Actinomycetes</taxon>
        <taxon>Pseudonocardiales</taxon>
        <taxon>Pseudonocardiaceae</taxon>
        <taxon>Amycolatopsis</taxon>
    </lineage>
</organism>
<sequence length="381" mass="40704">MPTSPMPRVLRATSLVAVAGLVITGCSQNKVDSAPPGAAKVAIELTDDGCRPTPAEVPAGPVTFEVKNNNASKVSEAELMNNDVILGEKENLSPGLSGTFSLRLNAGKYTVYCPNAATQKTDFTVTGAAAQASQDPAVKTALDQAVTGYQQYVIAEVDKLVPATKQFTDAIRAGDVERAKQGYAPARYYYEEVEPVAESFGDLDPAIDQRADDVTDQSKWTGFHRLEKALWEEKSVDGMAPVADQLDADVAKLKTLVATAAYQPAQLANGATELLNEVANRKITGEEDRYSHADLSDFDANITGSKKAFDLLRPALSKLDPDLAESVAGKYADVLAALQPYKRDNGYVDYSTVGDEQRKALTQKVDALAEPLSQVSGKVNA</sequence>
<dbReference type="EMBL" id="JBHUKR010000017">
    <property type="protein sequence ID" value="MFD2420234.1"/>
    <property type="molecule type" value="Genomic_DNA"/>
</dbReference>
<feature type="domain" description="EfeO-type cupredoxin-like" evidence="5">
    <location>
        <begin position="21"/>
        <end position="115"/>
    </location>
</feature>
<dbReference type="CDD" id="cd14656">
    <property type="entry name" value="Imelysin-like_EfeO"/>
    <property type="match status" value="1"/>
</dbReference>
<dbReference type="Pfam" id="PF13473">
    <property type="entry name" value="Cupredoxin_1"/>
    <property type="match status" value="1"/>
</dbReference>
<dbReference type="InterPro" id="IPR038352">
    <property type="entry name" value="Imelysin_sf"/>
</dbReference>
<dbReference type="Pfam" id="PF09375">
    <property type="entry name" value="Peptidase_M75"/>
    <property type="match status" value="1"/>
</dbReference>
<dbReference type="Gene3D" id="1.20.1420.20">
    <property type="entry name" value="M75 peptidase, HXXE motif"/>
    <property type="match status" value="1"/>
</dbReference>
<gene>
    <name evidence="6" type="primary">efeO</name>
    <name evidence="6" type="ORF">ACFSXZ_28275</name>
</gene>
<dbReference type="NCBIfam" id="NF041757">
    <property type="entry name" value="EfeO"/>
    <property type="match status" value="1"/>
</dbReference>
<dbReference type="InterPro" id="IPR018976">
    <property type="entry name" value="Imelysin-like"/>
</dbReference>
<dbReference type="InterPro" id="IPR028096">
    <property type="entry name" value="EfeO_Cupredoxin"/>
</dbReference>
<dbReference type="InterPro" id="IPR053377">
    <property type="entry name" value="Iron_uptake_EfeM/EfeO"/>
</dbReference>
<keyword evidence="7" id="KW-1185">Reference proteome</keyword>
<comment type="similarity">
    <text evidence="2">Belongs to the EfeM/EfeO family.</text>
</comment>
<dbReference type="Gene3D" id="2.60.40.420">
    <property type="entry name" value="Cupredoxins - blue copper proteins"/>
    <property type="match status" value="1"/>
</dbReference>
<dbReference type="RefSeq" id="WP_378268258.1">
    <property type="nucleotide sequence ID" value="NZ_JBHUKR010000017.1"/>
</dbReference>
<protein>
    <submittedName>
        <fullName evidence="6">Iron uptake system protein EfeO</fullName>
    </submittedName>
</protein>
<reference evidence="7" key="1">
    <citation type="journal article" date="2019" name="Int. J. Syst. Evol. Microbiol.">
        <title>The Global Catalogue of Microorganisms (GCM) 10K type strain sequencing project: providing services to taxonomists for standard genome sequencing and annotation.</title>
        <authorList>
            <consortium name="The Broad Institute Genomics Platform"/>
            <consortium name="The Broad Institute Genome Sequencing Center for Infectious Disease"/>
            <person name="Wu L."/>
            <person name="Ma J."/>
        </authorList>
    </citation>
    <scope>NUCLEOTIDE SEQUENCE [LARGE SCALE GENOMIC DNA]</scope>
    <source>
        <strain evidence="7">CGMCC 4.7645</strain>
    </source>
</reference>
<evidence type="ECO:0000313" key="7">
    <source>
        <dbReference type="Proteomes" id="UP001597417"/>
    </source>
</evidence>
<comment type="caution">
    <text evidence="6">The sequence shown here is derived from an EMBL/GenBank/DDBJ whole genome shotgun (WGS) entry which is preliminary data.</text>
</comment>
<evidence type="ECO:0000256" key="1">
    <source>
        <dbReference type="ARBA" id="ARBA00004418"/>
    </source>
</evidence>
<feature type="domain" description="Imelysin-like" evidence="4">
    <location>
        <begin position="145"/>
        <end position="375"/>
    </location>
</feature>
<dbReference type="InterPro" id="IPR008972">
    <property type="entry name" value="Cupredoxin"/>
</dbReference>
<dbReference type="Proteomes" id="UP001597417">
    <property type="component" value="Unassembled WGS sequence"/>
</dbReference>
<evidence type="ECO:0000256" key="2">
    <source>
        <dbReference type="ARBA" id="ARBA00005989"/>
    </source>
</evidence>
<accession>A0ABW5FYX4</accession>
<comment type="subcellular location">
    <subcellularLocation>
        <location evidence="1">Periplasm</location>
    </subcellularLocation>
</comment>
<keyword evidence="3" id="KW-0732">Signal</keyword>
<dbReference type="InterPro" id="IPR050894">
    <property type="entry name" value="EfeM/EfeO_iron_uptake"/>
</dbReference>
<name>A0ABW5FYX4_9PSEU</name>